<sequence length="43" mass="4465">MARGNRDRVGTPARGVAASTPVVCVFVTIQKPGIVRLVACLAN</sequence>
<dbReference type="AlphaFoldDB" id="X7ZWZ6"/>
<protein>
    <submittedName>
        <fullName evidence="1">Uncharacterized protein</fullName>
    </submittedName>
</protein>
<dbReference type="PATRIC" id="fig|1299334.3.peg.7255"/>
<evidence type="ECO:0000313" key="1">
    <source>
        <dbReference type="EMBL" id="EUA23243.1"/>
    </source>
</evidence>
<comment type="caution">
    <text evidence="1">The sequence shown here is derived from an EMBL/GenBank/DDBJ whole genome shotgun (WGS) entry which is preliminary data.</text>
</comment>
<dbReference type="EMBL" id="JAOB01000069">
    <property type="protein sequence ID" value="EUA23243.1"/>
    <property type="molecule type" value="Genomic_DNA"/>
</dbReference>
<proteinExistence type="predicted"/>
<name>X7ZWZ6_MYCXE</name>
<accession>X7ZWZ6</accession>
<organism evidence="1">
    <name type="scientific">Mycobacterium xenopi 4042</name>
    <dbReference type="NCBI Taxonomy" id="1299334"/>
    <lineage>
        <taxon>Bacteria</taxon>
        <taxon>Bacillati</taxon>
        <taxon>Actinomycetota</taxon>
        <taxon>Actinomycetes</taxon>
        <taxon>Mycobacteriales</taxon>
        <taxon>Mycobacteriaceae</taxon>
        <taxon>Mycobacterium</taxon>
    </lineage>
</organism>
<gene>
    <name evidence="1" type="ORF">I553_5297</name>
</gene>
<reference evidence="1" key="1">
    <citation type="submission" date="2014-01" db="EMBL/GenBank/DDBJ databases">
        <authorList>
            <person name="Brown-Elliot B."/>
            <person name="Wallace R."/>
            <person name="Lenaerts A."/>
            <person name="Ordway D."/>
            <person name="DeGroote M.A."/>
            <person name="Parker T."/>
            <person name="Sizemore C."/>
            <person name="Tallon L.J."/>
            <person name="Sadzewicz L.K."/>
            <person name="Sengamalay N."/>
            <person name="Fraser C.M."/>
            <person name="Hine E."/>
            <person name="Shefchek K.A."/>
            <person name="Das S.P."/>
            <person name="Tettelin H."/>
        </authorList>
    </citation>
    <scope>NUCLEOTIDE SEQUENCE [LARGE SCALE GENOMIC DNA]</scope>
    <source>
        <strain evidence="1">4042</strain>
    </source>
</reference>